<evidence type="ECO:0000313" key="1">
    <source>
        <dbReference type="EMBL" id="SVC83696.1"/>
    </source>
</evidence>
<organism evidence="1">
    <name type="scientific">marine metagenome</name>
    <dbReference type="NCBI Taxonomy" id="408172"/>
    <lineage>
        <taxon>unclassified sequences</taxon>
        <taxon>metagenomes</taxon>
        <taxon>ecological metagenomes</taxon>
    </lineage>
</organism>
<accession>A0A382QE25</accession>
<gene>
    <name evidence="1" type="ORF">METZ01_LOCUS336550</name>
</gene>
<dbReference type="EMBL" id="UINC01113824">
    <property type="protein sequence ID" value="SVC83696.1"/>
    <property type="molecule type" value="Genomic_DNA"/>
</dbReference>
<protein>
    <submittedName>
        <fullName evidence="1">Uncharacterized protein</fullName>
    </submittedName>
</protein>
<sequence>MQITSQKPTRTNLSKQDKQYSALRYPKSKLWRVTVAQGRNAHGTWPVDDR</sequence>
<reference evidence="1" key="1">
    <citation type="submission" date="2018-05" db="EMBL/GenBank/DDBJ databases">
        <authorList>
            <person name="Lanie J.A."/>
            <person name="Ng W.-L."/>
            <person name="Kazmierczak K.M."/>
            <person name="Andrzejewski T.M."/>
            <person name="Davidsen T.M."/>
            <person name="Wayne K.J."/>
            <person name="Tettelin H."/>
            <person name="Glass J.I."/>
            <person name="Rusch D."/>
            <person name="Podicherti R."/>
            <person name="Tsui H.-C.T."/>
            <person name="Winkler M.E."/>
        </authorList>
    </citation>
    <scope>NUCLEOTIDE SEQUENCE</scope>
</reference>
<proteinExistence type="predicted"/>
<name>A0A382QE25_9ZZZZ</name>
<dbReference type="AlphaFoldDB" id="A0A382QE25"/>